<dbReference type="Pfam" id="PF10946">
    <property type="entry name" value="DUF2625"/>
    <property type="match status" value="1"/>
</dbReference>
<reference evidence="1 2" key="1">
    <citation type="submission" date="2016-07" db="EMBL/GenBank/DDBJ databases">
        <title>Genomic analysis of zinc-resistant bacterium Mucilaginibacter pedocola TBZ30.</title>
        <authorList>
            <person name="Huang J."/>
            <person name="Tang J."/>
        </authorList>
    </citation>
    <scope>NUCLEOTIDE SEQUENCE [LARGE SCALE GENOMIC DNA]</scope>
    <source>
        <strain evidence="1 2">TBZ30</strain>
    </source>
</reference>
<evidence type="ECO:0008006" key="3">
    <source>
        <dbReference type="Google" id="ProtNLM"/>
    </source>
</evidence>
<comment type="caution">
    <text evidence="1">The sequence shown here is derived from an EMBL/GenBank/DDBJ whole genome shotgun (WGS) entry which is preliminary data.</text>
</comment>
<sequence>MRTIETLTADTSGWDIVKQMAASAKNKVELLPVNHANAIEALHQTQVTTHSLMGAIVYFTGGVMVDNGWIRLLGSGCDKLPRTLMSWNKGKTFKEYGEQPGFLLIGDDAIGGFFAINSGALGKDVGMVYYLSPDNLEWESLERGYSDFLDFCFNGNLNGFYEGTRWQNWEQDVSQLNGSRVYNFYPPAWTKEGKDILRSSRKAVPVEEQYSLNMDFIKQLHNKQ</sequence>
<dbReference type="NCBIfam" id="NF008498">
    <property type="entry name" value="PRK11408.1-5"/>
    <property type="match status" value="1"/>
</dbReference>
<dbReference type="EMBL" id="MBTF01000012">
    <property type="protein sequence ID" value="OOQ59881.1"/>
    <property type="molecule type" value="Genomic_DNA"/>
</dbReference>
<keyword evidence="2" id="KW-1185">Reference proteome</keyword>
<dbReference type="OrthoDB" id="1550811at2"/>
<dbReference type="InterPro" id="IPR021239">
    <property type="entry name" value="DUF2625"/>
</dbReference>
<evidence type="ECO:0000313" key="1">
    <source>
        <dbReference type="EMBL" id="OOQ59881.1"/>
    </source>
</evidence>
<gene>
    <name evidence="1" type="ORF">BC343_05905</name>
</gene>
<dbReference type="Proteomes" id="UP000189739">
    <property type="component" value="Unassembled WGS sequence"/>
</dbReference>
<protein>
    <recommendedName>
        <fullName evidence="3">DUF2625 domain-containing protein</fullName>
    </recommendedName>
</protein>
<name>A0A1S9PG00_9SPHI</name>
<evidence type="ECO:0000313" key="2">
    <source>
        <dbReference type="Proteomes" id="UP000189739"/>
    </source>
</evidence>
<dbReference type="STRING" id="1792845.BC343_05905"/>
<organism evidence="1 2">
    <name type="scientific">Mucilaginibacter pedocola</name>
    <dbReference type="NCBI Taxonomy" id="1792845"/>
    <lineage>
        <taxon>Bacteria</taxon>
        <taxon>Pseudomonadati</taxon>
        <taxon>Bacteroidota</taxon>
        <taxon>Sphingobacteriia</taxon>
        <taxon>Sphingobacteriales</taxon>
        <taxon>Sphingobacteriaceae</taxon>
        <taxon>Mucilaginibacter</taxon>
    </lineage>
</organism>
<dbReference type="AlphaFoldDB" id="A0A1S9PG00"/>
<accession>A0A1S9PG00</accession>
<proteinExistence type="predicted"/>